<gene>
    <name evidence="3" type="ORF">FIV39_03470</name>
    <name evidence="2" type="ORF">SAMN04490186_6047</name>
</gene>
<comment type="caution">
    <text evidence="3">The sequence shown here is derived from an EMBL/GenBank/DDBJ whole genome shotgun (WGS) entry which is preliminary data.</text>
</comment>
<evidence type="ECO:0000256" key="1">
    <source>
        <dbReference type="SAM" id="SignalP"/>
    </source>
</evidence>
<dbReference type="EMBL" id="FNKM01000002">
    <property type="protein sequence ID" value="SDR39929.1"/>
    <property type="molecule type" value="Genomic_DNA"/>
</dbReference>
<reference evidence="2 4" key="1">
    <citation type="submission" date="2016-10" db="EMBL/GenBank/DDBJ databases">
        <authorList>
            <person name="Varghese N."/>
            <person name="Submissions S."/>
        </authorList>
    </citation>
    <scope>NUCLEOTIDE SEQUENCE [LARGE SCALE GENOMIC DNA]</scope>
    <source>
        <strain evidence="2 4">BS2976</strain>
    </source>
</reference>
<dbReference type="AlphaFoldDB" id="A0A1H1IQN0"/>
<dbReference type="Proteomes" id="UP000317267">
    <property type="component" value="Unassembled WGS sequence"/>
</dbReference>
<sequence length="119" mass="13530">MPVRTALCAFLLLVLSTAWAEEPVQLYYNSQTDFVDMQLWLKNEHNANPSYIEMHVVLSPEAKARTEALSARAIDKSLTLYLNGRAVSTSRIRSVLDTGQFRIAIPREMLLEMMPSLMQ</sequence>
<protein>
    <submittedName>
        <fullName evidence="3">Uncharacterized protein</fullName>
    </submittedName>
</protein>
<reference evidence="3 5" key="2">
    <citation type="submission" date="2019-06" db="EMBL/GenBank/DDBJ databases">
        <title>Pseudomonas bimorpha sp. nov. isolated from bovine raw milk and skim milk concentrate.</title>
        <authorList>
            <person name="Hofmann K."/>
            <person name="Huptas C."/>
            <person name="Doll E."/>
            <person name="Scherer S."/>
            <person name="Wenning M."/>
        </authorList>
    </citation>
    <scope>NUCLEOTIDE SEQUENCE [LARGE SCALE GENOMIC DNA]</scope>
    <source>
        <strain evidence="3 5">DSM 17515</strain>
    </source>
</reference>
<dbReference type="RefSeq" id="WP_090408397.1">
    <property type="nucleotide sequence ID" value="NZ_FNKM01000002.1"/>
</dbReference>
<evidence type="ECO:0000313" key="5">
    <source>
        <dbReference type="Proteomes" id="UP000317267"/>
    </source>
</evidence>
<evidence type="ECO:0000313" key="2">
    <source>
        <dbReference type="EMBL" id="SDR39929.1"/>
    </source>
</evidence>
<dbReference type="Proteomes" id="UP000198740">
    <property type="component" value="Unassembled WGS sequence"/>
</dbReference>
<proteinExistence type="predicted"/>
<keyword evidence="4" id="KW-1185">Reference proteome</keyword>
<feature type="signal peptide" evidence="1">
    <location>
        <begin position="1"/>
        <end position="20"/>
    </location>
</feature>
<dbReference type="OrthoDB" id="7020071at2"/>
<feature type="chain" id="PRO_5044371661" evidence="1">
    <location>
        <begin position="21"/>
        <end position="119"/>
    </location>
</feature>
<accession>A0A1H1IQN0</accession>
<evidence type="ECO:0000313" key="3">
    <source>
        <dbReference type="EMBL" id="TWR70410.1"/>
    </source>
</evidence>
<keyword evidence="1" id="KW-0732">Signal</keyword>
<dbReference type="EMBL" id="VFES01000001">
    <property type="protein sequence ID" value="TWR70410.1"/>
    <property type="molecule type" value="Genomic_DNA"/>
</dbReference>
<organism evidence="3 5">
    <name type="scientific">Pseudomonas grimontii</name>
    <dbReference type="NCBI Taxonomy" id="129847"/>
    <lineage>
        <taxon>Bacteria</taxon>
        <taxon>Pseudomonadati</taxon>
        <taxon>Pseudomonadota</taxon>
        <taxon>Gammaproteobacteria</taxon>
        <taxon>Pseudomonadales</taxon>
        <taxon>Pseudomonadaceae</taxon>
        <taxon>Pseudomonas</taxon>
    </lineage>
</organism>
<name>A0A1H1IQN0_9PSED</name>
<evidence type="ECO:0000313" key="4">
    <source>
        <dbReference type="Proteomes" id="UP000198740"/>
    </source>
</evidence>